<organism evidence="1 2">
    <name type="scientific">Thelephora ganbajun</name>
    <name type="common">Ganba fungus</name>
    <dbReference type="NCBI Taxonomy" id="370292"/>
    <lineage>
        <taxon>Eukaryota</taxon>
        <taxon>Fungi</taxon>
        <taxon>Dikarya</taxon>
        <taxon>Basidiomycota</taxon>
        <taxon>Agaricomycotina</taxon>
        <taxon>Agaricomycetes</taxon>
        <taxon>Thelephorales</taxon>
        <taxon>Thelephoraceae</taxon>
        <taxon>Thelephora</taxon>
    </lineage>
</organism>
<protein>
    <submittedName>
        <fullName evidence="1">Uncharacterized protein</fullName>
    </submittedName>
</protein>
<gene>
    <name evidence="1" type="ORF">BDM02DRAFT_939005</name>
</gene>
<name>A0ACB6Z4K9_THEGA</name>
<dbReference type="EMBL" id="MU118135">
    <property type="protein sequence ID" value="KAF9644502.1"/>
    <property type="molecule type" value="Genomic_DNA"/>
</dbReference>
<sequence>MFLNTLRKGGRLATKDPTTAQDLSERGDSRTVTDSQPCWLCSPSNVLRLIESGSARPVLVIKILWIVVLVVASLRILGLVIELIQHAKHGISRPVKALGSLPMSAKRKRSIAFALGPRLVGLCCAYHSVGLGEAISQCSSPVYIGRAQVSLGRWTWRLPELTPLGK</sequence>
<evidence type="ECO:0000313" key="2">
    <source>
        <dbReference type="Proteomes" id="UP000886501"/>
    </source>
</evidence>
<evidence type="ECO:0000313" key="1">
    <source>
        <dbReference type="EMBL" id="KAF9644502.1"/>
    </source>
</evidence>
<keyword evidence="2" id="KW-1185">Reference proteome</keyword>
<accession>A0ACB6Z4K9</accession>
<reference evidence="1" key="1">
    <citation type="submission" date="2019-10" db="EMBL/GenBank/DDBJ databases">
        <authorList>
            <consortium name="DOE Joint Genome Institute"/>
            <person name="Kuo A."/>
            <person name="Miyauchi S."/>
            <person name="Kiss E."/>
            <person name="Drula E."/>
            <person name="Kohler A."/>
            <person name="Sanchez-Garcia M."/>
            <person name="Andreopoulos B."/>
            <person name="Barry K.W."/>
            <person name="Bonito G."/>
            <person name="Buee M."/>
            <person name="Carver A."/>
            <person name="Chen C."/>
            <person name="Cichocki N."/>
            <person name="Clum A."/>
            <person name="Culley D."/>
            <person name="Crous P.W."/>
            <person name="Fauchery L."/>
            <person name="Girlanda M."/>
            <person name="Hayes R."/>
            <person name="Keri Z."/>
            <person name="Labutti K."/>
            <person name="Lipzen A."/>
            <person name="Lombard V."/>
            <person name="Magnuson J."/>
            <person name="Maillard F."/>
            <person name="Morin E."/>
            <person name="Murat C."/>
            <person name="Nolan M."/>
            <person name="Ohm R."/>
            <person name="Pangilinan J."/>
            <person name="Pereira M."/>
            <person name="Perotto S."/>
            <person name="Peter M."/>
            <person name="Riley R."/>
            <person name="Sitrit Y."/>
            <person name="Stielow B."/>
            <person name="Szollosi G."/>
            <person name="Zifcakova L."/>
            <person name="Stursova M."/>
            <person name="Spatafora J.W."/>
            <person name="Tedersoo L."/>
            <person name="Vaario L.-M."/>
            <person name="Yamada A."/>
            <person name="Yan M."/>
            <person name="Wang P."/>
            <person name="Xu J."/>
            <person name="Bruns T."/>
            <person name="Baldrian P."/>
            <person name="Vilgalys R."/>
            <person name="Henrissat B."/>
            <person name="Grigoriev I.V."/>
            <person name="Hibbett D."/>
            <person name="Nagy L.G."/>
            <person name="Martin F.M."/>
        </authorList>
    </citation>
    <scope>NUCLEOTIDE SEQUENCE</scope>
    <source>
        <strain evidence="1">P2</strain>
    </source>
</reference>
<reference evidence="1" key="2">
    <citation type="journal article" date="2020" name="Nat. Commun.">
        <title>Large-scale genome sequencing of mycorrhizal fungi provides insights into the early evolution of symbiotic traits.</title>
        <authorList>
            <person name="Miyauchi S."/>
            <person name="Kiss E."/>
            <person name="Kuo A."/>
            <person name="Drula E."/>
            <person name="Kohler A."/>
            <person name="Sanchez-Garcia M."/>
            <person name="Morin E."/>
            <person name="Andreopoulos B."/>
            <person name="Barry K.W."/>
            <person name="Bonito G."/>
            <person name="Buee M."/>
            <person name="Carver A."/>
            <person name="Chen C."/>
            <person name="Cichocki N."/>
            <person name="Clum A."/>
            <person name="Culley D."/>
            <person name="Crous P.W."/>
            <person name="Fauchery L."/>
            <person name="Girlanda M."/>
            <person name="Hayes R.D."/>
            <person name="Keri Z."/>
            <person name="LaButti K."/>
            <person name="Lipzen A."/>
            <person name="Lombard V."/>
            <person name="Magnuson J."/>
            <person name="Maillard F."/>
            <person name="Murat C."/>
            <person name="Nolan M."/>
            <person name="Ohm R.A."/>
            <person name="Pangilinan J."/>
            <person name="Pereira M.F."/>
            <person name="Perotto S."/>
            <person name="Peter M."/>
            <person name="Pfister S."/>
            <person name="Riley R."/>
            <person name="Sitrit Y."/>
            <person name="Stielow J.B."/>
            <person name="Szollosi G."/>
            <person name="Zifcakova L."/>
            <person name="Stursova M."/>
            <person name="Spatafora J.W."/>
            <person name="Tedersoo L."/>
            <person name="Vaario L.M."/>
            <person name="Yamada A."/>
            <person name="Yan M."/>
            <person name="Wang P."/>
            <person name="Xu J."/>
            <person name="Bruns T."/>
            <person name="Baldrian P."/>
            <person name="Vilgalys R."/>
            <person name="Dunand C."/>
            <person name="Henrissat B."/>
            <person name="Grigoriev I.V."/>
            <person name="Hibbett D."/>
            <person name="Nagy L.G."/>
            <person name="Martin F.M."/>
        </authorList>
    </citation>
    <scope>NUCLEOTIDE SEQUENCE</scope>
    <source>
        <strain evidence="1">P2</strain>
    </source>
</reference>
<dbReference type="Proteomes" id="UP000886501">
    <property type="component" value="Unassembled WGS sequence"/>
</dbReference>
<comment type="caution">
    <text evidence="1">The sequence shown here is derived from an EMBL/GenBank/DDBJ whole genome shotgun (WGS) entry which is preliminary data.</text>
</comment>
<proteinExistence type="predicted"/>